<evidence type="ECO:0000313" key="2">
    <source>
        <dbReference type="Proteomes" id="UP000034350"/>
    </source>
</evidence>
<dbReference type="Proteomes" id="UP000034350">
    <property type="component" value="Unassembled WGS sequence"/>
</dbReference>
<proteinExistence type="predicted"/>
<comment type="caution">
    <text evidence="1">The sequence shown here is derived from an EMBL/GenBank/DDBJ whole genome shotgun (WGS) entry which is preliminary data.</text>
</comment>
<protein>
    <submittedName>
        <fullName evidence="1">Uncharacterized protein</fullName>
    </submittedName>
</protein>
<sequence length="255" mass="29100">MKCTCFLLFFKKIISSYLNIHEGNILNDSMKSPSEDKKRKDNDEKIQKRVNKKLKIENKIIMAVDLDKGRLDPESEKLAIKELQNFDDATNEKLEQNKAIEHVGMYDNTISTMVDNHNGSMNFYKNNSTNSDSTEPLDLSCKSKYNIVCSGSNAPSFGGAVVYNFIRTDDIDKKVDFNLLESSKNIINANVKQQSQNTCVDTNTSEVFVYPTVLSHPDCTHSYFTQPCTTICYDDQELIKLLNKLEKNFFNLKQA</sequence>
<dbReference type="AlphaFoldDB" id="A0A0F9YLV0"/>
<dbReference type="EMBL" id="JPQZ01000265">
    <property type="protein sequence ID" value="KKO73737.1"/>
    <property type="molecule type" value="Genomic_DNA"/>
</dbReference>
<organism evidence="1 2">
    <name type="scientific">Vairimorpha ceranae</name>
    <dbReference type="NCBI Taxonomy" id="40302"/>
    <lineage>
        <taxon>Eukaryota</taxon>
        <taxon>Fungi</taxon>
        <taxon>Fungi incertae sedis</taxon>
        <taxon>Microsporidia</taxon>
        <taxon>Nosematidae</taxon>
        <taxon>Vairimorpha</taxon>
    </lineage>
</organism>
<name>A0A0F9YLV0_9MICR</name>
<reference evidence="1 2" key="1">
    <citation type="journal article" date="2015" name="Environ. Microbiol.">
        <title>Genome analyses suggest the presence of polyploidy and recent human-driven expansions in eight global populations of the honeybee pathogen Nosema ceranae.</title>
        <authorList>
            <person name="Pelin A."/>
            <person name="Selman M."/>
            <person name="Aris-Brosou S."/>
            <person name="Farinelli L."/>
            <person name="Corradi N."/>
        </authorList>
    </citation>
    <scope>NUCLEOTIDE SEQUENCE [LARGE SCALE GENOMIC DNA]</scope>
    <source>
        <strain evidence="1 2">PA08 1199</strain>
    </source>
</reference>
<dbReference type="VEuPathDB" id="MicrosporidiaDB:AAJ76_266000764"/>
<gene>
    <name evidence="1" type="ORF">AAJ76_266000764</name>
</gene>
<keyword evidence="2" id="KW-1185">Reference proteome</keyword>
<accession>A0A0F9YLV0</accession>
<dbReference type="RefSeq" id="XP_024329479.1">
    <property type="nucleotide sequence ID" value="XM_024474859.1"/>
</dbReference>
<dbReference type="VEuPathDB" id="MicrosporidiaDB:NCER_102375"/>
<feature type="non-terminal residue" evidence="1">
    <location>
        <position position="255"/>
    </location>
</feature>
<dbReference type="GeneID" id="36319787"/>
<evidence type="ECO:0000313" key="1">
    <source>
        <dbReference type="EMBL" id="KKO73737.1"/>
    </source>
</evidence>